<keyword evidence="2" id="KW-1185">Reference proteome</keyword>
<dbReference type="Proteomes" id="UP000030687">
    <property type="component" value="Unassembled WGS sequence"/>
</dbReference>
<proteinExistence type="predicted"/>
<name>V4USA5_CITCL</name>
<organism evidence="1 2">
    <name type="scientific">Citrus clementina</name>
    <name type="common">Clementine</name>
    <name type="synonym">Citrus deliciosa x Citrus sinensis</name>
    <dbReference type="NCBI Taxonomy" id="85681"/>
    <lineage>
        <taxon>Eukaryota</taxon>
        <taxon>Viridiplantae</taxon>
        <taxon>Streptophyta</taxon>
        <taxon>Embryophyta</taxon>
        <taxon>Tracheophyta</taxon>
        <taxon>Spermatophyta</taxon>
        <taxon>Magnoliopsida</taxon>
        <taxon>eudicotyledons</taxon>
        <taxon>Gunneridae</taxon>
        <taxon>Pentapetalae</taxon>
        <taxon>rosids</taxon>
        <taxon>malvids</taxon>
        <taxon>Sapindales</taxon>
        <taxon>Rutaceae</taxon>
        <taxon>Aurantioideae</taxon>
        <taxon>Citrus</taxon>
    </lineage>
</organism>
<dbReference type="Gramene" id="ESR65396">
    <property type="protein sequence ID" value="ESR65396"/>
    <property type="gene ID" value="CICLE_v10010122mg"/>
</dbReference>
<gene>
    <name evidence="1" type="ORF">CICLE_v10010122mg</name>
</gene>
<reference evidence="1 2" key="1">
    <citation type="submission" date="2013-10" db="EMBL/GenBank/DDBJ databases">
        <authorList>
            <consortium name="International Citrus Genome Consortium"/>
            <person name="Jenkins J."/>
            <person name="Schmutz J."/>
            <person name="Prochnik S."/>
            <person name="Rokhsar D."/>
            <person name="Gmitter F."/>
            <person name="Ollitrault P."/>
            <person name="Machado M."/>
            <person name="Talon M."/>
            <person name="Wincker P."/>
            <person name="Jaillon O."/>
            <person name="Morgante M."/>
        </authorList>
    </citation>
    <scope>NUCLEOTIDE SEQUENCE</scope>
    <source>
        <strain evidence="2">cv. Clemenules</strain>
    </source>
</reference>
<accession>V4USA5</accession>
<sequence>MPKAQNPSVFSSSSFHHTRILSTILTQFTSPKTQLPTQTNCLLHFKKLVVTNNLLLLLRLLSLLQWS</sequence>
<evidence type="ECO:0000313" key="2">
    <source>
        <dbReference type="Proteomes" id="UP000030687"/>
    </source>
</evidence>
<dbReference type="KEGG" id="cic:CICLE_v10010122mg"/>
<dbReference type="EMBL" id="KI535697">
    <property type="protein sequence ID" value="ESR65396.1"/>
    <property type="molecule type" value="Genomic_DNA"/>
</dbReference>
<dbReference type="AlphaFoldDB" id="V4USA5"/>
<evidence type="ECO:0000313" key="1">
    <source>
        <dbReference type="EMBL" id="ESR65396.1"/>
    </source>
</evidence>
<protein>
    <submittedName>
        <fullName evidence="1">Uncharacterized protein</fullName>
    </submittedName>
</protein>
<dbReference type="InParanoid" id="V4USA5"/>